<sequence length="50" mass="5521">KIHSSTLEDEGPHKDSLSDLMKSNNKSGCWLTFLQENGERVESSGKDDLG</sequence>
<evidence type="ECO:0000256" key="1">
    <source>
        <dbReference type="SAM" id="MobiDB-lite"/>
    </source>
</evidence>
<proteinExistence type="predicted"/>
<dbReference type="EMBL" id="HACG01031065">
    <property type="protein sequence ID" value="CEK77930.1"/>
    <property type="molecule type" value="Transcribed_RNA"/>
</dbReference>
<organism evidence="2">
    <name type="scientific">Arion vulgaris</name>
    <dbReference type="NCBI Taxonomy" id="1028688"/>
    <lineage>
        <taxon>Eukaryota</taxon>
        <taxon>Metazoa</taxon>
        <taxon>Spiralia</taxon>
        <taxon>Lophotrochozoa</taxon>
        <taxon>Mollusca</taxon>
        <taxon>Gastropoda</taxon>
        <taxon>Heterobranchia</taxon>
        <taxon>Euthyneura</taxon>
        <taxon>Panpulmonata</taxon>
        <taxon>Eupulmonata</taxon>
        <taxon>Stylommatophora</taxon>
        <taxon>Helicina</taxon>
        <taxon>Arionoidea</taxon>
        <taxon>Arionidae</taxon>
        <taxon>Arion</taxon>
    </lineage>
</organism>
<reference evidence="2" key="1">
    <citation type="submission" date="2014-12" db="EMBL/GenBank/DDBJ databases">
        <title>Insight into the proteome of Arion vulgaris.</title>
        <authorList>
            <person name="Aradska J."/>
            <person name="Bulat T."/>
            <person name="Smidak R."/>
            <person name="Sarate P."/>
            <person name="Gangsoo J."/>
            <person name="Sialana F."/>
            <person name="Bilban M."/>
            <person name="Lubec G."/>
        </authorList>
    </citation>
    <scope>NUCLEOTIDE SEQUENCE</scope>
    <source>
        <tissue evidence="2">Skin</tissue>
    </source>
</reference>
<feature type="non-terminal residue" evidence="2">
    <location>
        <position position="1"/>
    </location>
</feature>
<protein>
    <submittedName>
        <fullName evidence="2">Uncharacterized protein</fullName>
    </submittedName>
</protein>
<dbReference type="AlphaFoldDB" id="A0A0B7ADC2"/>
<feature type="region of interest" description="Disordered" evidence="1">
    <location>
        <begin position="1"/>
        <end position="21"/>
    </location>
</feature>
<evidence type="ECO:0000313" key="2">
    <source>
        <dbReference type="EMBL" id="CEK77930.1"/>
    </source>
</evidence>
<name>A0A0B7ADC2_9EUPU</name>
<gene>
    <name evidence="2" type="primary">ORF107376</name>
</gene>
<accession>A0A0B7ADC2</accession>